<dbReference type="InterPro" id="IPR029071">
    <property type="entry name" value="Ubiquitin-like_domsf"/>
</dbReference>
<dbReference type="HOGENOM" id="CLU_081962_0_0_1"/>
<sequence>MSTITYEVEPSHVAPSAAAAAAAQLRLSSAASPLGFGAGDVVVRGNTLAQLFTDHVVPHLRRRGAGDGAGMQIFVRTVTAGPLAVEVNPWDTVGKVKAKIQAKGGIPAAQQRLMFAGRHLEDGRTLAEYGIKKEANLHLALRLRGGGAAGGGGDARAADSGGWGHWATTVGLFVTMVSLAVAVNAGDAGDLQLFFLWALAVAGVNLITAGVYLSSRDDVSRSCTVLAMAAAFARRNLAVLGTIAASSAATGVMFSATQPVLCFFFFALFVSSLSLLSQTTVADGHNYSPVKKKKKKKNNSTL</sequence>
<keyword evidence="2" id="KW-0832">Ubl conjugation</keyword>
<dbReference type="SUPFAM" id="SSF54236">
    <property type="entry name" value="Ubiquitin-like"/>
    <property type="match status" value="1"/>
</dbReference>
<dbReference type="FunFam" id="3.10.20.90:FF:000160">
    <property type="entry name" value="Polyubiquitin-C"/>
    <property type="match status" value="1"/>
</dbReference>
<feature type="domain" description="Ubiquitin-like" evidence="4">
    <location>
        <begin position="71"/>
        <end position="146"/>
    </location>
</feature>
<dbReference type="Gramene" id="BGIOSGA027539-TA">
    <property type="protein sequence ID" value="BGIOSGA027539-PA"/>
    <property type="gene ID" value="BGIOSGA027539"/>
</dbReference>
<feature type="transmembrane region" description="Helical" evidence="3">
    <location>
        <begin position="163"/>
        <end position="182"/>
    </location>
</feature>
<protein>
    <recommendedName>
        <fullName evidence="4">Ubiquitin-like domain-containing protein</fullName>
    </recommendedName>
</protein>
<dbReference type="AlphaFoldDB" id="B8BBD9"/>
<name>B8BBD9_ORYSI</name>
<dbReference type="EMBL" id="CM000133">
    <property type="protein sequence ID" value="EEC83007.1"/>
    <property type="molecule type" value="Genomic_DNA"/>
</dbReference>
<dbReference type="InterPro" id="IPR000626">
    <property type="entry name" value="Ubiquitin-like_dom"/>
</dbReference>
<proteinExistence type="predicted"/>
<accession>B8BBD9</accession>
<keyword evidence="3" id="KW-0472">Membrane</keyword>
<evidence type="ECO:0000256" key="1">
    <source>
        <dbReference type="ARBA" id="ARBA00022499"/>
    </source>
</evidence>
<dbReference type="PROSITE" id="PS50053">
    <property type="entry name" value="UBIQUITIN_2"/>
    <property type="match status" value="1"/>
</dbReference>
<dbReference type="InterPro" id="IPR050158">
    <property type="entry name" value="Ubiquitin_ubiquitin-like"/>
</dbReference>
<dbReference type="Gene3D" id="3.10.20.90">
    <property type="entry name" value="Phosphatidylinositol 3-kinase Catalytic Subunit, Chain A, domain 1"/>
    <property type="match status" value="1"/>
</dbReference>
<dbReference type="GO" id="GO:0003729">
    <property type="term" value="F:mRNA binding"/>
    <property type="evidence" value="ECO:0007669"/>
    <property type="project" value="UniProtKB-ARBA"/>
</dbReference>
<dbReference type="STRING" id="39946.B8BBD9"/>
<evidence type="ECO:0000256" key="2">
    <source>
        <dbReference type="ARBA" id="ARBA00022843"/>
    </source>
</evidence>
<organism evidence="5 6">
    <name type="scientific">Oryza sativa subsp. indica</name>
    <name type="common">Rice</name>
    <dbReference type="NCBI Taxonomy" id="39946"/>
    <lineage>
        <taxon>Eukaryota</taxon>
        <taxon>Viridiplantae</taxon>
        <taxon>Streptophyta</taxon>
        <taxon>Embryophyta</taxon>
        <taxon>Tracheophyta</taxon>
        <taxon>Spermatophyta</taxon>
        <taxon>Magnoliopsida</taxon>
        <taxon>Liliopsida</taxon>
        <taxon>Poales</taxon>
        <taxon>Poaceae</taxon>
        <taxon>BOP clade</taxon>
        <taxon>Oryzoideae</taxon>
        <taxon>Oryzeae</taxon>
        <taxon>Oryzinae</taxon>
        <taxon>Oryza</taxon>
        <taxon>Oryza sativa</taxon>
    </lineage>
</organism>
<evidence type="ECO:0000259" key="4">
    <source>
        <dbReference type="PROSITE" id="PS50053"/>
    </source>
</evidence>
<reference evidence="5 6" key="1">
    <citation type="journal article" date="2005" name="PLoS Biol.">
        <title>The genomes of Oryza sativa: a history of duplications.</title>
        <authorList>
            <person name="Yu J."/>
            <person name="Wang J."/>
            <person name="Lin W."/>
            <person name="Li S."/>
            <person name="Li H."/>
            <person name="Zhou J."/>
            <person name="Ni P."/>
            <person name="Dong W."/>
            <person name="Hu S."/>
            <person name="Zeng C."/>
            <person name="Zhang J."/>
            <person name="Zhang Y."/>
            <person name="Li R."/>
            <person name="Xu Z."/>
            <person name="Li S."/>
            <person name="Li X."/>
            <person name="Zheng H."/>
            <person name="Cong L."/>
            <person name="Lin L."/>
            <person name="Yin J."/>
            <person name="Geng J."/>
            <person name="Li G."/>
            <person name="Shi J."/>
            <person name="Liu J."/>
            <person name="Lv H."/>
            <person name="Li J."/>
            <person name="Wang J."/>
            <person name="Deng Y."/>
            <person name="Ran L."/>
            <person name="Shi X."/>
            <person name="Wang X."/>
            <person name="Wu Q."/>
            <person name="Li C."/>
            <person name="Ren X."/>
            <person name="Wang J."/>
            <person name="Wang X."/>
            <person name="Li D."/>
            <person name="Liu D."/>
            <person name="Zhang X."/>
            <person name="Ji Z."/>
            <person name="Zhao W."/>
            <person name="Sun Y."/>
            <person name="Zhang Z."/>
            <person name="Bao J."/>
            <person name="Han Y."/>
            <person name="Dong L."/>
            <person name="Ji J."/>
            <person name="Chen P."/>
            <person name="Wu S."/>
            <person name="Liu J."/>
            <person name="Xiao Y."/>
            <person name="Bu D."/>
            <person name="Tan J."/>
            <person name="Yang L."/>
            <person name="Ye C."/>
            <person name="Zhang J."/>
            <person name="Xu J."/>
            <person name="Zhou Y."/>
            <person name="Yu Y."/>
            <person name="Zhang B."/>
            <person name="Zhuang S."/>
            <person name="Wei H."/>
            <person name="Liu B."/>
            <person name="Lei M."/>
            <person name="Yu H."/>
            <person name="Li Y."/>
            <person name="Xu H."/>
            <person name="Wei S."/>
            <person name="He X."/>
            <person name="Fang L."/>
            <person name="Zhang Z."/>
            <person name="Zhang Y."/>
            <person name="Huang X."/>
            <person name="Su Z."/>
            <person name="Tong W."/>
            <person name="Li J."/>
            <person name="Tong Z."/>
            <person name="Li S."/>
            <person name="Ye J."/>
            <person name="Wang L."/>
            <person name="Fang L."/>
            <person name="Lei T."/>
            <person name="Chen C."/>
            <person name="Chen H."/>
            <person name="Xu Z."/>
            <person name="Li H."/>
            <person name="Huang H."/>
            <person name="Zhang F."/>
            <person name="Xu H."/>
            <person name="Li N."/>
            <person name="Zhao C."/>
            <person name="Li S."/>
            <person name="Dong L."/>
            <person name="Huang Y."/>
            <person name="Li L."/>
            <person name="Xi Y."/>
            <person name="Qi Q."/>
            <person name="Li W."/>
            <person name="Zhang B."/>
            <person name="Hu W."/>
            <person name="Zhang Y."/>
            <person name="Tian X."/>
            <person name="Jiao Y."/>
            <person name="Liang X."/>
            <person name="Jin J."/>
            <person name="Gao L."/>
            <person name="Zheng W."/>
            <person name="Hao B."/>
            <person name="Liu S."/>
            <person name="Wang W."/>
            <person name="Yuan L."/>
            <person name="Cao M."/>
            <person name="McDermott J."/>
            <person name="Samudrala R."/>
            <person name="Wang J."/>
            <person name="Wong G.K."/>
            <person name="Yang H."/>
        </authorList>
    </citation>
    <scope>NUCLEOTIDE SEQUENCE [LARGE SCALE GENOMIC DNA]</scope>
    <source>
        <strain evidence="6">cv. 93-11</strain>
    </source>
</reference>
<dbReference type="PANTHER" id="PTHR10666">
    <property type="entry name" value="UBIQUITIN"/>
    <property type="match status" value="1"/>
</dbReference>
<keyword evidence="1" id="KW-1017">Isopeptide bond</keyword>
<keyword evidence="6" id="KW-1185">Reference proteome</keyword>
<feature type="transmembrane region" description="Helical" evidence="3">
    <location>
        <begin position="194"/>
        <end position="215"/>
    </location>
</feature>
<dbReference type="SMART" id="SM00213">
    <property type="entry name" value="UBQ"/>
    <property type="match status" value="1"/>
</dbReference>
<feature type="transmembrane region" description="Helical" evidence="3">
    <location>
        <begin position="263"/>
        <end position="287"/>
    </location>
</feature>
<dbReference type="InterPro" id="IPR019956">
    <property type="entry name" value="Ubiquitin_dom"/>
</dbReference>
<dbReference type="Pfam" id="PF00240">
    <property type="entry name" value="ubiquitin"/>
    <property type="match status" value="1"/>
</dbReference>
<keyword evidence="3" id="KW-1133">Transmembrane helix</keyword>
<evidence type="ECO:0000256" key="3">
    <source>
        <dbReference type="SAM" id="Phobius"/>
    </source>
</evidence>
<dbReference type="Proteomes" id="UP000007015">
    <property type="component" value="Chromosome 8"/>
</dbReference>
<dbReference type="OMA" id="SRMARFV"/>
<evidence type="ECO:0000313" key="6">
    <source>
        <dbReference type="Proteomes" id="UP000007015"/>
    </source>
</evidence>
<dbReference type="PROSITE" id="PS00299">
    <property type="entry name" value="UBIQUITIN_1"/>
    <property type="match status" value="1"/>
</dbReference>
<feature type="transmembrane region" description="Helical" evidence="3">
    <location>
        <begin position="236"/>
        <end position="257"/>
    </location>
</feature>
<dbReference type="PRINTS" id="PR00348">
    <property type="entry name" value="UBIQUITIN"/>
</dbReference>
<gene>
    <name evidence="5" type="ORF">OsI_28061</name>
</gene>
<dbReference type="InterPro" id="IPR019954">
    <property type="entry name" value="Ubiquitin_CS"/>
</dbReference>
<evidence type="ECO:0000313" key="5">
    <source>
        <dbReference type="EMBL" id="EEC83007.1"/>
    </source>
</evidence>
<keyword evidence="3" id="KW-0812">Transmembrane</keyword>